<feature type="chain" id="PRO_5011702194" description="DUF2147 domain-containing protein" evidence="1">
    <location>
        <begin position="23"/>
        <end position="161"/>
    </location>
</feature>
<name>A0A1H3FHS4_9PROT</name>
<dbReference type="RefSeq" id="WP_090412542.1">
    <property type="nucleotide sequence ID" value="NZ_FNOY01000011.1"/>
</dbReference>
<keyword evidence="3" id="KW-1185">Reference proteome</keyword>
<accession>A0A1H3FHS4</accession>
<dbReference type="OrthoDB" id="8547715at2"/>
<evidence type="ECO:0008006" key="4">
    <source>
        <dbReference type="Google" id="ProtNLM"/>
    </source>
</evidence>
<feature type="signal peptide" evidence="1">
    <location>
        <begin position="1"/>
        <end position="22"/>
    </location>
</feature>
<gene>
    <name evidence="2" type="ORF">SAMN05421881_101178</name>
</gene>
<dbReference type="AlphaFoldDB" id="A0A1H3FHS4"/>
<sequence>MYKYFIKSVLLALLVLPLTALAEEERDLSFIDGIWQSYGPPPGLIEDGVIEPENKFYSLHYDQNSKTLVLIDLPTIDEKDIPVLMASFIGKEETEPVSGTKYFALDMVGYDENIGVSKEYRLHRLHVIFHTETEAEVMRWSPLIMLADWNWMMRKVFRHKP</sequence>
<protein>
    <recommendedName>
        <fullName evidence="4">DUF2147 domain-containing protein</fullName>
    </recommendedName>
</protein>
<organism evidence="2 3">
    <name type="scientific">Nitrosomonas halophila</name>
    <dbReference type="NCBI Taxonomy" id="44576"/>
    <lineage>
        <taxon>Bacteria</taxon>
        <taxon>Pseudomonadati</taxon>
        <taxon>Pseudomonadota</taxon>
        <taxon>Betaproteobacteria</taxon>
        <taxon>Nitrosomonadales</taxon>
        <taxon>Nitrosomonadaceae</taxon>
        <taxon>Nitrosomonas</taxon>
    </lineage>
</organism>
<dbReference type="EMBL" id="FNOY01000011">
    <property type="protein sequence ID" value="SDX89669.1"/>
    <property type="molecule type" value="Genomic_DNA"/>
</dbReference>
<dbReference type="Proteomes" id="UP000198640">
    <property type="component" value="Unassembled WGS sequence"/>
</dbReference>
<evidence type="ECO:0000313" key="2">
    <source>
        <dbReference type="EMBL" id="SDX89669.1"/>
    </source>
</evidence>
<reference evidence="2 3" key="1">
    <citation type="submission" date="2016-10" db="EMBL/GenBank/DDBJ databases">
        <authorList>
            <person name="de Groot N.N."/>
        </authorList>
    </citation>
    <scope>NUCLEOTIDE SEQUENCE [LARGE SCALE GENOMIC DNA]</scope>
    <source>
        <strain evidence="2 3">Nm1</strain>
    </source>
</reference>
<evidence type="ECO:0000256" key="1">
    <source>
        <dbReference type="SAM" id="SignalP"/>
    </source>
</evidence>
<evidence type="ECO:0000313" key="3">
    <source>
        <dbReference type="Proteomes" id="UP000198640"/>
    </source>
</evidence>
<proteinExistence type="predicted"/>
<keyword evidence="1" id="KW-0732">Signal</keyword>